<dbReference type="Proteomes" id="UP001085076">
    <property type="component" value="Miscellaneous, Linkage group lg07"/>
</dbReference>
<dbReference type="EMBL" id="JAGGNH010000007">
    <property type="protein sequence ID" value="KAJ0967261.1"/>
    <property type="molecule type" value="Genomic_DNA"/>
</dbReference>
<evidence type="ECO:0000256" key="1">
    <source>
        <dbReference type="SAM" id="SignalP"/>
    </source>
</evidence>
<organism evidence="2 3">
    <name type="scientific">Dioscorea zingiberensis</name>
    <dbReference type="NCBI Taxonomy" id="325984"/>
    <lineage>
        <taxon>Eukaryota</taxon>
        <taxon>Viridiplantae</taxon>
        <taxon>Streptophyta</taxon>
        <taxon>Embryophyta</taxon>
        <taxon>Tracheophyta</taxon>
        <taxon>Spermatophyta</taxon>
        <taxon>Magnoliopsida</taxon>
        <taxon>Liliopsida</taxon>
        <taxon>Dioscoreales</taxon>
        <taxon>Dioscoreaceae</taxon>
        <taxon>Dioscorea</taxon>
    </lineage>
</organism>
<feature type="signal peptide" evidence="1">
    <location>
        <begin position="1"/>
        <end position="21"/>
    </location>
</feature>
<protein>
    <submittedName>
        <fullName evidence="2">Uncharacterized protein</fullName>
    </submittedName>
</protein>
<keyword evidence="1" id="KW-0732">Signal</keyword>
<name>A0A9D5H8I9_9LILI</name>
<proteinExistence type="predicted"/>
<reference evidence="2" key="1">
    <citation type="submission" date="2021-03" db="EMBL/GenBank/DDBJ databases">
        <authorList>
            <person name="Li Z."/>
            <person name="Yang C."/>
        </authorList>
    </citation>
    <scope>NUCLEOTIDE SEQUENCE</scope>
    <source>
        <strain evidence="2">Dzin_1.0</strain>
        <tissue evidence="2">Leaf</tissue>
    </source>
</reference>
<keyword evidence="3" id="KW-1185">Reference proteome</keyword>
<accession>A0A9D5H8I9</accession>
<comment type="caution">
    <text evidence="2">The sequence shown here is derived from an EMBL/GenBank/DDBJ whole genome shotgun (WGS) entry which is preliminary data.</text>
</comment>
<evidence type="ECO:0000313" key="2">
    <source>
        <dbReference type="EMBL" id="KAJ0967261.1"/>
    </source>
</evidence>
<dbReference type="AlphaFoldDB" id="A0A9D5H8I9"/>
<feature type="chain" id="PRO_5039323997" evidence="1">
    <location>
        <begin position="22"/>
        <end position="131"/>
    </location>
</feature>
<sequence length="131" mass="13562">MATSAAAETLLQATLCATVVAEVLWVGAGRGRSLGQGLSALGQVARSWARKGQGRLGAAGLGQALRRCWDRGYKAGSRRAMEGGSQQLGSNNLLFYDGSSNSSVASTQQLSFLYTHNGSSGSPIIFSSFSS</sequence>
<evidence type="ECO:0000313" key="3">
    <source>
        <dbReference type="Proteomes" id="UP001085076"/>
    </source>
</evidence>
<gene>
    <name evidence="2" type="ORF">J5N97_024178</name>
</gene>
<reference evidence="2" key="2">
    <citation type="journal article" date="2022" name="Hortic Res">
        <title>The genome of Dioscorea zingiberensis sheds light on the biosynthesis, origin and evolution of the medicinally important diosgenin saponins.</title>
        <authorList>
            <person name="Li Y."/>
            <person name="Tan C."/>
            <person name="Li Z."/>
            <person name="Guo J."/>
            <person name="Li S."/>
            <person name="Chen X."/>
            <person name="Wang C."/>
            <person name="Dai X."/>
            <person name="Yang H."/>
            <person name="Song W."/>
            <person name="Hou L."/>
            <person name="Xu J."/>
            <person name="Tong Z."/>
            <person name="Xu A."/>
            <person name="Yuan X."/>
            <person name="Wang W."/>
            <person name="Yang Q."/>
            <person name="Chen L."/>
            <person name="Sun Z."/>
            <person name="Wang K."/>
            <person name="Pan B."/>
            <person name="Chen J."/>
            <person name="Bao Y."/>
            <person name="Liu F."/>
            <person name="Qi X."/>
            <person name="Gang D.R."/>
            <person name="Wen J."/>
            <person name="Li J."/>
        </authorList>
    </citation>
    <scope>NUCLEOTIDE SEQUENCE</scope>
    <source>
        <strain evidence="2">Dzin_1.0</strain>
    </source>
</reference>